<dbReference type="InterPro" id="IPR036609">
    <property type="entry name" value="LCCL_sf"/>
</dbReference>
<organism evidence="4 5">
    <name type="scientific">Psilocybe cf. subviscida</name>
    <dbReference type="NCBI Taxonomy" id="2480587"/>
    <lineage>
        <taxon>Eukaryota</taxon>
        <taxon>Fungi</taxon>
        <taxon>Dikarya</taxon>
        <taxon>Basidiomycota</taxon>
        <taxon>Agaricomycotina</taxon>
        <taxon>Agaricomycetes</taxon>
        <taxon>Agaricomycetidae</taxon>
        <taxon>Agaricales</taxon>
        <taxon>Agaricineae</taxon>
        <taxon>Strophariaceae</taxon>
        <taxon>Psilocybe</taxon>
    </lineage>
</organism>
<feature type="transmembrane region" description="Helical" evidence="2">
    <location>
        <begin position="557"/>
        <end position="574"/>
    </location>
</feature>
<dbReference type="EMBL" id="JAACJJ010000056">
    <property type="protein sequence ID" value="KAF5312686.1"/>
    <property type="molecule type" value="Genomic_DNA"/>
</dbReference>
<keyword evidence="2" id="KW-1133">Transmembrane helix</keyword>
<feature type="region of interest" description="Disordered" evidence="1">
    <location>
        <begin position="417"/>
        <end position="455"/>
    </location>
</feature>
<protein>
    <recommendedName>
        <fullName evidence="3">LCCL domain-containing protein</fullName>
    </recommendedName>
</protein>
<gene>
    <name evidence="4" type="ORF">D9619_003129</name>
</gene>
<name>A0A8H5EUC1_9AGAR</name>
<feature type="transmembrane region" description="Helical" evidence="2">
    <location>
        <begin position="779"/>
        <end position="799"/>
    </location>
</feature>
<dbReference type="PANTHER" id="PTHR31331:SF1">
    <property type="entry name" value="CYSTEINE RICH SECRETORY PROTEIN LCCL DOMAIN CONTAINING 2"/>
    <property type="match status" value="1"/>
</dbReference>
<feature type="transmembrane region" description="Helical" evidence="2">
    <location>
        <begin position="905"/>
        <end position="924"/>
    </location>
</feature>
<keyword evidence="2" id="KW-0812">Transmembrane</keyword>
<feature type="region of interest" description="Disordered" evidence="1">
    <location>
        <begin position="97"/>
        <end position="118"/>
    </location>
</feature>
<proteinExistence type="predicted"/>
<dbReference type="SUPFAM" id="SSF69848">
    <property type="entry name" value="LCCL domain"/>
    <property type="match status" value="1"/>
</dbReference>
<feature type="transmembrane region" description="Helical" evidence="2">
    <location>
        <begin position="750"/>
        <end position="767"/>
    </location>
</feature>
<dbReference type="InterPro" id="IPR051957">
    <property type="entry name" value="CRISP-LCCL_domain"/>
</dbReference>
<dbReference type="Gene3D" id="2.170.130.20">
    <property type="entry name" value="LCCL-like domain"/>
    <property type="match status" value="1"/>
</dbReference>
<feature type="compositionally biased region" description="Low complexity" evidence="1">
    <location>
        <begin position="444"/>
        <end position="453"/>
    </location>
</feature>
<dbReference type="PROSITE" id="PS50820">
    <property type="entry name" value="LCCL"/>
    <property type="match status" value="1"/>
</dbReference>
<feature type="domain" description="LCCL" evidence="3">
    <location>
        <begin position="584"/>
        <end position="702"/>
    </location>
</feature>
<evidence type="ECO:0000256" key="2">
    <source>
        <dbReference type="SAM" id="Phobius"/>
    </source>
</evidence>
<dbReference type="Pfam" id="PF03815">
    <property type="entry name" value="LCCL"/>
    <property type="match status" value="1"/>
</dbReference>
<evidence type="ECO:0000256" key="1">
    <source>
        <dbReference type="SAM" id="MobiDB-lite"/>
    </source>
</evidence>
<evidence type="ECO:0000313" key="5">
    <source>
        <dbReference type="Proteomes" id="UP000567179"/>
    </source>
</evidence>
<comment type="caution">
    <text evidence="4">The sequence shown here is derived from an EMBL/GenBank/DDBJ whole genome shotgun (WGS) entry which is preliminary data.</text>
</comment>
<dbReference type="PANTHER" id="PTHR31331">
    <property type="entry name" value="LCCL DOMAIN PROTEIN (AFU_ORTHOLOGUE AFUA_5G08630)"/>
    <property type="match status" value="1"/>
</dbReference>
<keyword evidence="2" id="KW-0472">Membrane</keyword>
<sequence>MMGRPQPVEPEVKSYSDAVYLNYYAIGLSLLFAPQKGYKPTTGLKLADLTVDKLLLDSIYIYNIPKQSTERTKGTSARAAERAYSAYPSFPLSLSINPDVKDKDNNPLTRPQKLDVGADTSGKDFVQALGEPDRKGGGAGPSSGSIGIWCEWSRDGFMVEFGGDEAKGPQAWERGKDAIWKIITIPYTYSDIMAAPADLNVLDITGKYVMNKTLSDQTTEQILTLQGVGWLTRKAIVYGTVTLAIKHTKDDEGIEQIHIEQTLTGGIPGTTEDRTLWWKERENEDHVFGPVVGKSRRVKAAELDIPFLKEGWTPDTVEHGLIQSYVESNTPKSGRVWIANQTWGMEDINGERRYVRHVKFTGPKAEDIEAKLVYDYTHFGNIGNCRSSSRAVKPTANPSDSQTVVFVATCSDIHDLPSPDITEYDSSPSSSQLSSTVKRPAGLSSVSRSLSTSKTNVNVAVEERPYELESLYRDPPPSRPGHTPPWLVRASESFGRTNPRLYGWARKSWLYVKGPRPKVDLHPPPPLLDIDSHLLGHHIVAPIESTIIKATRPLTSPWLFVLLVVAYIIGTAFFSRAQSFLTPAESFIGCTSTYWLSNNGCGQDGLACGPFDNSTFDFRCPAQCDHVILQNPRTIGDEQVAFKPLIVGGGDPNGTYRGDSFICAAAIQAGVISNSKGGCGSLSLTGNFTDFIPFSSHGLTSLGFPTVFPLSFQFGDSTSLTHCNDLRDGALAYNVLVTSALFILFRPKSIVLYWSLICIGFWHVVLFSQPMGPPPKLDLAFGTFLPVLFIAYGFWRLAFRFVLPAFRSMPLESCVLYLSGFWVGILNNLTFDRLPLSRLTSSDLHKRSGAIATLVVLVVIIVLAAINQIRVIRKTGWLPYYIGWYIAGGLVALVLALLPDLSFRLHHYILAIVLIPGTAFPTRLSAIYQGLLLGLFLNGTAAFGFDSILQTAADLRQDAPLGSDLPVWFTNSTNYNTSIPFANQTIVWDALIDGWDGFALLVDDVQRYAGTALNFSLVSLDSSLPHFFRLAGLELTKPYKQYTSQGTAGDFTKAATLFPNGTWVNPLPGPS</sequence>
<evidence type="ECO:0000313" key="4">
    <source>
        <dbReference type="EMBL" id="KAF5312686.1"/>
    </source>
</evidence>
<feature type="transmembrane region" description="Helical" evidence="2">
    <location>
        <begin position="849"/>
        <end position="866"/>
    </location>
</feature>
<accession>A0A8H5EUC1</accession>
<dbReference type="OrthoDB" id="441660at2759"/>
<evidence type="ECO:0000259" key="3">
    <source>
        <dbReference type="PROSITE" id="PS50820"/>
    </source>
</evidence>
<dbReference type="Proteomes" id="UP000567179">
    <property type="component" value="Unassembled WGS sequence"/>
</dbReference>
<dbReference type="AlphaFoldDB" id="A0A8H5EUC1"/>
<dbReference type="InterPro" id="IPR004043">
    <property type="entry name" value="LCCL"/>
</dbReference>
<feature type="transmembrane region" description="Helical" evidence="2">
    <location>
        <begin position="878"/>
        <end position="899"/>
    </location>
</feature>
<reference evidence="4 5" key="1">
    <citation type="journal article" date="2020" name="ISME J.">
        <title>Uncovering the hidden diversity of litter-decomposition mechanisms in mushroom-forming fungi.</title>
        <authorList>
            <person name="Floudas D."/>
            <person name="Bentzer J."/>
            <person name="Ahren D."/>
            <person name="Johansson T."/>
            <person name="Persson P."/>
            <person name="Tunlid A."/>
        </authorList>
    </citation>
    <scope>NUCLEOTIDE SEQUENCE [LARGE SCALE GENOMIC DNA]</scope>
    <source>
        <strain evidence="4 5">CBS 101986</strain>
    </source>
</reference>
<keyword evidence="5" id="KW-1185">Reference proteome</keyword>
<feature type="compositionally biased region" description="Low complexity" evidence="1">
    <location>
        <begin position="426"/>
        <end position="435"/>
    </location>
</feature>